<dbReference type="SUPFAM" id="SSF52402">
    <property type="entry name" value="Adenine nucleotide alpha hydrolases-like"/>
    <property type="match status" value="2"/>
</dbReference>
<dbReference type="RefSeq" id="WP_307470000.1">
    <property type="nucleotide sequence ID" value="NZ_JAURUR010000036.1"/>
</dbReference>
<sequence>MRRILIPIRDLDTDQYALELAWQRFGSAELHLLHLLPTLTHRVITSPEVALADFALTQQELGAEEAARLDGRAALAAIGHQGGYEVVTTPDPAAEILRRAPAFDLVLIGTRALRGLDRLLLGSVAHRVALDSPVPVMTVRTAPIPSRDGGRAPFRRLLLIRDASDTGTAAERYVRDTFPEAAVDVTTLSPEPGPMVFALHNPAAVALLHERQMAWRRAQQREWASGGHPVQGNPAVVALEALQHGEYDLLVLGTQARSALERFFQGSVAGQVIRDADIPVLTVRRVLSSQEDSARDWSSRGEHPSLPTFTR</sequence>
<protein>
    <submittedName>
        <fullName evidence="4">Nucleotide-binding universal stress UspA family protein</fullName>
    </submittedName>
</protein>
<evidence type="ECO:0000256" key="1">
    <source>
        <dbReference type="ARBA" id="ARBA00008791"/>
    </source>
</evidence>
<evidence type="ECO:0000259" key="3">
    <source>
        <dbReference type="Pfam" id="PF00582"/>
    </source>
</evidence>
<accession>A0ABT9MJ11</accession>
<comment type="similarity">
    <text evidence="1">Belongs to the universal stress protein A family.</text>
</comment>
<dbReference type="CDD" id="cd00293">
    <property type="entry name" value="USP-like"/>
    <property type="match status" value="1"/>
</dbReference>
<feature type="domain" description="UspA" evidence="3">
    <location>
        <begin position="1"/>
        <end position="140"/>
    </location>
</feature>
<keyword evidence="5" id="KW-1185">Reference proteome</keyword>
<evidence type="ECO:0000313" key="5">
    <source>
        <dbReference type="Proteomes" id="UP001232163"/>
    </source>
</evidence>
<dbReference type="EMBL" id="JAURUR010000036">
    <property type="protein sequence ID" value="MDP9766583.1"/>
    <property type="molecule type" value="Genomic_DNA"/>
</dbReference>
<feature type="domain" description="UspA" evidence="3">
    <location>
        <begin position="154"/>
        <end position="284"/>
    </location>
</feature>
<proteinExistence type="inferred from homology"/>
<dbReference type="PANTHER" id="PTHR46268:SF6">
    <property type="entry name" value="UNIVERSAL STRESS PROTEIN UP12"/>
    <property type="match status" value="1"/>
</dbReference>
<dbReference type="InterPro" id="IPR006016">
    <property type="entry name" value="UspA"/>
</dbReference>
<evidence type="ECO:0000256" key="2">
    <source>
        <dbReference type="SAM" id="MobiDB-lite"/>
    </source>
</evidence>
<organism evidence="4 5">
    <name type="scientific">Deinococcus enclensis</name>
    <dbReference type="NCBI Taxonomy" id="1049582"/>
    <lineage>
        <taxon>Bacteria</taxon>
        <taxon>Thermotogati</taxon>
        <taxon>Deinococcota</taxon>
        <taxon>Deinococci</taxon>
        <taxon>Deinococcales</taxon>
        <taxon>Deinococcaceae</taxon>
        <taxon>Deinococcus</taxon>
    </lineage>
</organism>
<evidence type="ECO:0000313" key="4">
    <source>
        <dbReference type="EMBL" id="MDP9766583.1"/>
    </source>
</evidence>
<reference evidence="4 5" key="1">
    <citation type="submission" date="2023-07" db="EMBL/GenBank/DDBJ databases">
        <title>Genomic Encyclopedia of Type Strains, Phase IV (KMG-IV): sequencing the most valuable type-strain genomes for metagenomic binning, comparative biology and taxonomic classification.</title>
        <authorList>
            <person name="Goeker M."/>
        </authorList>
    </citation>
    <scope>NUCLEOTIDE SEQUENCE [LARGE SCALE GENOMIC DNA]</scope>
    <source>
        <strain evidence="4 5">NIO-1023</strain>
    </source>
</reference>
<dbReference type="Gene3D" id="3.40.50.12370">
    <property type="match status" value="2"/>
</dbReference>
<feature type="region of interest" description="Disordered" evidence="2">
    <location>
        <begin position="292"/>
        <end position="311"/>
    </location>
</feature>
<gene>
    <name evidence="4" type="ORF">QO006_004050</name>
</gene>
<dbReference type="Proteomes" id="UP001232163">
    <property type="component" value="Unassembled WGS sequence"/>
</dbReference>
<dbReference type="PRINTS" id="PR01438">
    <property type="entry name" value="UNVRSLSTRESS"/>
</dbReference>
<feature type="compositionally biased region" description="Basic and acidic residues" evidence="2">
    <location>
        <begin position="292"/>
        <end position="303"/>
    </location>
</feature>
<dbReference type="PANTHER" id="PTHR46268">
    <property type="entry name" value="STRESS RESPONSE PROTEIN NHAX"/>
    <property type="match status" value="1"/>
</dbReference>
<dbReference type="InterPro" id="IPR006015">
    <property type="entry name" value="Universal_stress_UspA"/>
</dbReference>
<comment type="caution">
    <text evidence="4">The sequence shown here is derived from an EMBL/GenBank/DDBJ whole genome shotgun (WGS) entry which is preliminary data.</text>
</comment>
<name>A0ABT9MJ11_9DEIO</name>
<dbReference type="Pfam" id="PF00582">
    <property type="entry name" value="Usp"/>
    <property type="match status" value="2"/>
</dbReference>